<protein>
    <submittedName>
        <fullName evidence="1">GIY-YIG nuclease family protein</fullName>
    </submittedName>
</protein>
<dbReference type="EMBL" id="VWXX01000001">
    <property type="protein sequence ID" value="KAA6187963.1"/>
    <property type="molecule type" value="Genomic_DNA"/>
</dbReference>
<accession>A0A5M8FW05</accession>
<dbReference type="Proteomes" id="UP000322981">
    <property type="component" value="Unassembled WGS sequence"/>
</dbReference>
<sequence length="135" mass="14574">MLAPRQPKTVQIGRLGALTLAGGVLVYVGSALGPGGIAARCRHHARIAARPHWHLDDLRPHCDLLGFWVAYGTERLEHRWALTLGALPAANWPLLRFGASDCRCPAHLIALPEVPTSETLHQSLGAGCWLQPGDL</sequence>
<dbReference type="InterPro" id="IPR002837">
    <property type="entry name" value="DUF123"/>
</dbReference>
<organism evidence="1 2">
    <name type="scientific">Thiohalocapsa marina</name>
    <dbReference type="NCBI Taxonomy" id="424902"/>
    <lineage>
        <taxon>Bacteria</taxon>
        <taxon>Pseudomonadati</taxon>
        <taxon>Pseudomonadota</taxon>
        <taxon>Gammaproteobacteria</taxon>
        <taxon>Chromatiales</taxon>
        <taxon>Chromatiaceae</taxon>
        <taxon>Thiohalocapsa</taxon>
    </lineage>
</organism>
<dbReference type="AlphaFoldDB" id="A0A5M8FW05"/>
<dbReference type="PANTHER" id="PTHR37460:SF1">
    <property type="entry name" value="ENDONUCLEASE III"/>
    <property type="match status" value="1"/>
</dbReference>
<dbReference type="CDD" id="cd10441">
    <property type="entry name" value="GIY-YIG_COG1833"/>
    <property type="match status" value="1"/>
</dbReference>
<keyword evidence="2" id="KW-1185">Reference proteome</keyword>
<dbReference type="OrthoDB" id="9811593at2"/>
<name>A0A5M8FW05_9GAMM</name>
<dbReference type="PANTHER" id="PTHR37460">
    <property type="entry name" value="ENDONUCLEASE III"/>
    <property type="match status" value="1"/>
</dbReference>
<comment type="caution">
    <text evidence="1">The sequence shown here is derived from an EMBL/GenBank/DDBJ whole genome shotgun (WGS) entry which is preliminary data.</text>
</comment>
<reference evidence="1 2" key="1">
    <citation type="submission" date="2019-09" db="EMBL/GenBank/DDBJ databases">
        <title>Whole-genome sequence of the purple sulfur bacterium Thiohalocapsa marina DSM 19078.</title>
        <authorList>
            <person name="Kyndt J.A."/>
            <person name="Meyer T.E."/>
        </authorList>
    </citation>
    <scope>NUCLEOTIDE SEQUENCE [LARGE SCALE GENOMIC DNA]</scope>
    <source>
        <strain evidence="1 2">DSM 19078</strain>
    </source>
</reference>
<dbReference type="Pfam" id="PF01986">
    <property type="entry name" value="DUF123"/>
    <property type="match status" value="1"/>
</dbReference>
<evidence type="ECO:0000313" key="2">
    <source>
        <dbReference type="Proteomes" id="UP000322981"/>
    </source>
</evidence>
<evidence type="ECO:0000313" key="1">
    <source>
        <dbReference type="EMBL" id="KAA6187963.1"/>
    </source>
</evidence>
<gene>
    <name evidence="1" type="ORF">F2Q65_01370</name>
</gene>
<proteinExistence type="predicted"/>